<organism evidence="2 3">
    <name type="scientific">Sorangium cellulosum</name>
    <name type="common">Polyangium cellulosum</name>
    <dbReference type="NCBI Taxonomy" id="56"/>
    <lineage>
        <taxon>Bacteria</taxon>
        <taxon>Pseudomonadati</taxon>
        <taxon>Myxococcota</taxon>
        <taxon>Polyangia</taxon>
        <taxon>Polyangiales</taxon>
        <taxon>Polyangiaceae</taxon>
        <taxon>Sorangium</taxon>
    </lineage>
</organism>
<feature type="domain" description="Metallo-beta-lactamase" evidence="1">
    <location>
        <begin position="23"/>
        <end position="201"/>
    </location>
</feature>
<evidence type="ECO:0000313" key="3">
    <source>
        <dbReference type="Proteomes" id="UP000075635"/>
    </source>
</evidence>
<dbReference type="AlphaFoldDB" id="A0A150SJG7"/>
<sequence length="286" mass="30836">MIADAFSPRSLAPAGVVRVRWLGTAGFAVEHAGTVVLIDPYLTRASLRRCVLGRLVPDAAAIARHAPRADAIIAGHTHFDHALDIPEVALRTGATVYGSRSAVALCRASGVPAAQVRDVERAPGSEPVVVEVGPFRLRFLPSAHSRLLLGRVPFPGDISDCDQVPLRAERYRCGAVFAVELRVAGRLIVHLGSAELVEASLDCREPDLLLLCVAGWTASRGFPERVARALSPRAVLFSHWDNFFLSMDRPAVALPAMQGERLAERLGRASRDVKMGVLPLLGEVWI</sequence>
<name>A0A150SJG7_SORCE</name>
<dbReference type="EMBL" id="JEMB01000898">
    <property type="protein sequence ID" value="KYF92632.1"/>
    <property type="molecule type" value="Genomic_DNA"/>
</dbReference>
<dbReference type="InterPro" id="IPR050114">
    <property type="entry name" value="UPF0173_UPF0282_UlaG_hydrolase"/>
</dbReference>
<reference evidence="2 3" key="1">
    <citation type="submission" date="2014-02" db="EMBL/GenBank/DDBJ databases">
        <title>The small core and large imbalanced accessory genome model reveals a collaborative survival strategy of Sorangium cellulosum strains in nature.</title>
        <authorList>
            <person name="Han K."/>
            <person name="Peng R."/>
            <person name="Blom J."/>
            <person name="Li Y.-Z."/>
        </authorList>
    </citation>
    <scope>NUCLEOTIDE SEQUENCE [LARGE SCALE GENOMIC DNA]</scope>
    <source>
        <strain evidence="2 3">So0011-07</strain>
    </source>
</reference>
<dbReference type="SUPFAM" id="SSF56281">
    <property type="entry name" value="Metallo-hydrolase/oxidoreductase"/>
    <property type="match status" value="1"/>
</dbReference>
<gene>
    <name evidence="2" type="ORF">BE17_17370</name>
</gene>
<dbReference type="Gene3D" id="3.60.15.10">
    <property type="entry name" value="Ribonuclease Z/Hydroxyacylglutathione hydrolase-like"/>
    <property type="match status" value="1"/>
</dbReference>
<dbReference type="Pfam" id="PF12706">
    <property type="entry name" value="Lactamase_B_2"/>
    <property type="match status" value="1"/>
</dbReference>
<accession>A0A150SJG7</accession>
<comment type="caution">
    <text evidence="2">The sequence shown here is derived from an EMBL/GenBank/DDBJ whole genome shotgun (WGS) entry which is preliminary data.</text>
</comment>
<dbReference type="PANTHER" id="PTHR43546:SF3">
    <property type="entry name" value="UPF0173 METAL-DEPENDENT HYDROLASE MJ1163"/>
    <property type="match status" value="1"/>
</dbReference>
<protein>
    <recommendedName>
        <fullName evidence="1">Metallo-beta-lactamase domain-containing protein</fullName>
    </recommendedName>
</protein>
<dbReference type="Proteomes" id="UP000075635">
    <property type="component" value="Unassembled WGS sequence"/>
</dbReference>
<dbReference type="InterPro" id="IPR001279">
    <property type="entry name" value="Metallo-B-lactamas"/>
</dbReference>
<evidence type="ECO:0000313" key="2">
    <source>
        <dbReference type="EMBL" id="KYF92632.1"/>
    </source>
</evidence>
<evidence type="ECO:0000259" key="1">
    <source>
        <dbReference type="SMART" id="SM00849"/>
    </source>
</evidence>
<proteinExistence type="predicted"/>
<dbReference type="PANTHER" id="PTHR43546">
    <property type="entry name" value="UPF0173 METAL-DEPENDENT HYDROLASE MJ1163-RELATED"/>
    <property type="match status" value="1"/>
</dbReference>
<dbReference type="SMART" id="SM00849">
    <property type="entry name" value="Lactamase_B"/>
    <property type="match status" value="1"/>
</dbReference>
<dbReference type="InterPro" id="IPR036866">
    <property type="entry name" value="RibonucZ/Hydroxyglut_hydro"/>
</dbReference>